<reference evidence="4 5" key="1">
    <citation type="submission" date="2020-05" db="EMBL/GenBank/DDBJ databases">
        <title>Genome Sequencing of Type Strains.</title>
        <authorList>
            <person name="Lemaire J.F."/>
            <person name="Inderbitzin P."/>
            <person name="Gregorio O.A."/>
            <person name="Collins S.B."/>
            <person name="Wespe N."/>
            <person name="Knight-Connoni V."/>
        </authorList>
    </citation>
    <scope>NUCLEOTIDE SEQUENCE [LARGE SCALE GENOMIC DNA]</scope>
    <source>
        <strain evidence="4 5">ATCC 25174</strain>
    </source>
</reference>
<organism evidence="4 5">
    <name type="scientific">Cellulomonas humilata</name>
    <dbReference type="NCBI Taxonomy" id="144055"/>
    <lineage>
        <taxon>Bacteria</taxon>
        <taxon>Bacillati</taxon>
        <taxon>Actinomycetota</taxon>
        <taxon>Actinomycetes</taxon>
        <taxon>Micrococcales</taxon>
        <taxon>Cellulomonadaceae</taxon>
        <taxon>Cellulomonas</taxon>
    </lineage>
</organism>
<dbReference type="Gene3D" id="2.40.260.10">
    <property type="entry name" value="Sortase"/>
    <property type="match status" value="1"/>
</dbReference>
<keyword evidence="3" id="KW-0812">Transmembrane</keyword>
<evidence type="ECO:0000256" key="2">
    <source>
        <dbReference type="SAM" id="MobiDB-lite"/>
    </source>
</evidence>
<gene>
    <name evidence="4" type="ORF">HP550_04740</name>
</gene>
<sequence length="321" mass="32843">MSVVEANPFAPPEPGRVLPPPERRVRAPRRPPRPVPPRLPRPTMPEAASVAYTAMLLVAALAGWALLQLFVLGGLSQTRAQQVLHAELRQQLAAETAPTGGSITPGDPVALLVIPTLGVRQVVVEGTASGDLTAGPGHRRDTALPGQAGVSLVYGRSAAYGAPFRSVALLRAGDGLQVTTGQGEFVYRVDGVRRAGDPLPAALDAGAARITLVTSEGDGPLASITPVRTVYVDAMLVGEAATGPGGRPAGVPDAEKALAADRSVLPQLALCLQGLLLAVAATAVALRRLPGRAVWPVAAGIVVALAWASTDAAAQLLPNLL</sequence>
<evidence type="ECO:0000256" key="1">
    <source>
        <dbReference type="ARBA" id="ARBA00022801"/>
    </source>
</evidence>
<accession>A0A7Y6DX13</accession>
<dbReference type="EMBL" id="JABMCI010000052">
    <property type="protein sequence ID" value="NUU16552.1"/>
    <property type="molecule type" value="Genomic_DNA"/>
</dbReference>
<keyword evidence="3" id="KW-0472">Membrane</keyword>
<evidence type="ECO:0000313" key="4">
    <source>
        <dbReference type="EMBL" id="NUU16552.1"/>
    </source>
</evidence>
<feature type="transmembrane region" description="Helical" evidence="3">
    <location>
        <begin position="50"/>
        <end position="72"/>
    </location>
</feature>
<dbReference type="GO" id="GO:0016787">
    <property type="term" value="F:hydrolase activity"/>
    <property type="evidence" value="ECO:0007669"/>
    <property type="project" value="UniProtKB-KW"/>
</dbReference>
<feature type="transmembrane region" description="Helical" evidence="3">
    <location>
        <begin position="268"/>
        <end position="287"/>
    </location>
</feature>
<comment type="caution">
    <text evidence="4">The sequence shown here is derived from an EMBL/GenBank/DDBJ whole genome shotgun (WGS) entry which is preliminary data.</text>
</comment>
<dbReference type="Proteomes" id="UP000565724">
    <property type="component" value="Unassembled WGS sequence"/>
</dbReference>
<dbReference type="Pfam" id="PF04203">
    <property type="entry name" value="Sortase"/>
    <property type="match status" value="1"/>
</dbReference>
<keyword evidence="5" id="KW-1185">Reference proteome</keyword>
<dbReference type="CDD" id="cd05830">
    <property type="entry name" value="Sortase_E"/>
    <property type="match status" value="1"/>
</dbReference>
<dbReference type="InterPro" id="IPR042003">
    <property type="entry name" value="Sortase_E"/>
</dbReference>
<evidence type="ECO:0000313" key="5">
    <source>
        <dbReference type="Proteomes" id="UP000565724"/>
    </source>
</evidence>
<keyword evidence="1" id="KW-0378">Hydrolase</keyword>
<keyword evidence="3" id="KW-1133">Transmembrane helix</keyword>
<dbReference type="RefSeq" id="WP_175346437.1">
    <property type="nucleotide sequence ID" value="NZ_JABMCI010000052.1"/>
</dbReference>
<feature type="region of interest" description="Disordered" evidence="2">
    <location>
        <begin position="1"/>
        <end position="43"/>
    </location>
</feature>
<dbReference type="SUPFAM" id="SSF63817">
    <property type="entry name" value="Sortase"/>
    <property type="match status" value="1"/>
</dbReference>
<feature type="transmembrane region" description="Helical" evidence="3">
    <location>
        <begin position="293"/>
        <end position="317"/>
    </location>
</feature>
<dbReference type="InterPro" id="IPR023365">
    <property type="entry name" value="Sortase_dom-sf"/>
</dbReference>
<protein>
    <submittedName>
        <fullName evidence="4">Class E sortase</fullName>
    </submittedName>
</protein>
<name>A0A7Y6DX13_9CELL</name>
<evidence type="ECO:0000256" key="3">
    <source>
        <dbReference type="SAM" id="Phobius"/>
    </source>
</evidence>
<dbReference type="AlphaFoldDB" id="A0A7Y6DX13"/>
<feature type="compositionally biased region" description="Pro residues" evidence="2">
    <location>
        <begin position="9"/>
        <end position="20"/>
    </location>
</feature>
<feature type="compositionally biased region" description="Pro residues" evidence="2">
    <location>
        <begin position="33"/>
        <end position="43"/>
    </location>
</feature>
<dbReference type="InterPro" id="IPR005754">
    <property type="entry name" value="Sortase"/>
</dbReference>
<proteinExistence type="predicted"/>